<evidence type="ECO:0000256" key="2">
    <source>
        <dbReference type="ARBA" id="ARBA00022670"/>
    </source>
</evidence>
<name>A0ABU4ZPS2_9HYPH</name>
<evidence type="ECO:0000256" key="3">
    <source>
        <dbReference type="ARBA" id="ARBA00022801"/>
    </source>
</evidence>
<dbReference type="Gene3D" id="3.40.50.200">
    <property type="entry name" value="Peptidase S8/S53 domain"/>
    <property type="match status" value="1"/>
</dbReference>
<feature type="active site" description="Charge relay system" evidence="5">
    <location>
        <position position="310"/>
    </location>
</feature>
<keyword evidence="3 5" id="KW-0378">Hydrolase</keyword>
<dbReference type="PROSITE" id="PS00138">
    <property type="entry name" value="SUBTILASE_SER"/>
    <property type="match status" value="1"/>
</dbReference>
<sequence length="787" mass="85069">MAKYRVKVFFMHETEEAAARAAEDEARLTEAEWTEGYVIGVIDSKDVNRLARDGLIVKPVEIIEPRSDSGPIGIQPTRVRGGGQAGAAPSLTRVRGLASTIAGKSADEKILSEDAHRPQFYIIRLNGPLTEKRRSELNDIQLIERLSSNRYTCHLKAEEVRVCAALPFVDSIQLYSEADTLRVVDADRGGRATSAERAFRGQGTVSEVPRFTLPHAVRVHRAEDLPRVERWLTDRGFKPVVTHTDALRVSLRQDSDDLIALARLPEVAVVEELQPPRLLDRNAREILGIERSSKPQHRYEGEGQIIGVADTGIDDSHPDFKGRVVGISTLGRPGDHSDPEGHGTHVAGCALGNGVESSGDVCGAAPKARLFFQSILDANGGLGGLPHNLKMLFAEAYEKGVRIHNNSWGAFAYARYSEMSLDVDRFVAAHPDMLIVIAAGNDGIAVPREPTAEMNARSGFVDWPSVAAPATAKNGLTVGASCNSRTSGGYAMLTWGEAWRENYPKRPVASQKVSGDPERIAAFSSRGPSDDQRIKPDIVAPGTDIASAKSRQAALYKFWGAYPNNPLYAFMGGTSMAAPYVAGCAALVRECFQKEGKWAEPSAALLKAALINGTRRITGACAVAPLEGEPNFHQGFGRIDMAASIPGPAAPGLSLAFVDSWKTPAQMFQRTGQSFHYEIAVGDRLPLRICLAWTDPPARGLQNNLILLADNTAGEKFVGNSNAATVLKIAGMKRNRDNNVQIVRIDKPKPGRHTIVVSADTLLEPPQSFALVVTGDLKSRSSPVSKL</sequence>
<gene>
    <name evidence="7" type="ORF">RFM68_21095</name>
</gene>
<dbReference type="SUPFAM" id="SSF49785">
    <property type="entry name" value="Galactose-binding domain-like"/>
    <property type="match status" value="1"/>
</dbReference>
<dbReference type="PROSITE" id="PS51892">
    <property type="entry name" value="SUBTILASE"/>
    <property type="match status" value="1"/>
</dbReference>
<dbReference type="InterPro" id="IPR036852">
    <property type="entry name" value="Peptidase_S8/S53_dom_sf"/>
</dbReference>
<dbReference type="InterPro" id="IPR022398">
    <property type="entry name" value="Peptidase_S8_His-AS"/>
</dbReference>
<keyword evidence="8" id="KW-1185">Reference proteome</keyword>
<feature type="active site" description="Charge relay system" evidence="5">
    <location>
        <position position="342"/>
    </location>
</feature>
<dbReference type="CDD" id="cd04842">
    <property type="entry name" value="Peptidases_S8_Kp43_protease"/>
    <property type="match status" value="1"/>
</dbReference>
<dbReference type="InterPro" id="IPR034058">
    <property type="entry name" value="TagA/B/C/D_pept_dom"/>
</dbReference>
<dbReference type="Proteomes" id="UP001276840">
    <property type="component" value="Unassembled WGS sequence"/>
</dbReference>
<comment type="caution">
    <text evidence="7">The sequence shown here is derived from an EMBL/GenBank/DDBJ whole genome shotgun (WGS) entry which is preliminary data.</text>
</comment>
<dbReference type="RefSeq" id="WP_320234937.1">
    <property type="nucleotide sequence ID" value="NZ_JAVIJF010000015.1"/>
</dbReference>
<evidence type="ECO:0000256" key="1">
    <source>
        <dbReference type="ARBA" id="ARBA00011073"/>
    </source>
</evidence>
<dbReference type="Pfam" id="PF00082">
    <property type="entry name" value="Peptidase_S8"/>
    <property type="match status" value="1"/>
</dbReference>
<accession>A0ABU4ZPS2</accession>
<feature type="active site" description="Charge relay system" evidence="5">
    <location>
        <position position="575"/>
    </location>
</feature>
<dbReference type="PANTHER" id="PTHR43399:SF4">
    <property type="entry name" value="CELL WALL-ASSOCIATED PROTEASE"/>
    <property type="match status" value="1"/>
</dbReference>
<evidence type="ECO:0000256" key="5">
    <source>
        <dbReference type="PROSITE-ProRule" id="PRU01240"/>
    </source>
</evidence>
<organism evidence="7 8">
    <name type="scientific">Mesorhizobium montanum</name>
    <dbReference type="NCBI Taxonomy" id="3072323"/>
    <lineage>
        <taxon>Bacteria</taxon>
        <taxon>Pseudomonadati</taxon>
        <taxon>Pseudomonadota</taxon>
        <taxon>Alphaproteobacteria</taxon>
        <taxon>Hyphomicrobiales</taxon>
        <taxon>Phyllobacteriaceae</taxon>
        <taxon>Mesorhizobium</taxon>
    </lineage>
</organism>
<reference evidence="7 8" key="1">
    <citation type="submission" date="2023-08" db="EMBL/GenBank/DDBJ databases">
        <title>Implementing the SeqCode for naming new Mesorhizobium species isolated from Vachellia karroo root nodules.</title>
        <authorList>
            <person name="Van Lill M."/>
        </authorList>
    </citation>
    <scope>NUCLEOTIDE SEQUENCE [LARGE SCALE GENOMIC DNA]</scope>
    <source>
        <strain evidence="7 8">MSK 1335</strain>
    </source>
</reference>
<keyword evidence="2 5" id="KW-0645">Protease</keyword>
<evidence type="ECO:0000313" key="7">
    <source>
        <dbReference type="EMBL" id="MDX8527002.1"/>
    </source>
</evidence>
<dbReference type="PRINTS" id="PR00723">
    <property type="entry name" value="SUBTILISIN"/>
</dbReference>
<dbReference type="PANTHER" id="PTHR43399">
    <property type="entry name" value="SUBTILISIN-RELATED"/>
    <property type="match status" value="1"/>
</dbReference>
<dbReference type="InterPro" id="IPR000209">
    <property type="entry name" value="Peptidase_S8/S53_dom"/>
</dbReference>
<dbReference type="InterPro" id="IPR015500">
    <property type="entry name" value="Peptidase_S8_subtilisin-rel"/>
</dbReference>
<feature type="domain" description="Peptidase S8/S53" evidence="6">
    <location>
        <begin position="301"/>
        <end position="637"/>
    </location>
</feature>
<evidence type="ECO:0000313" key="8">
    <source>
        <dbReference type="Proteomes" id="UP001276840"/>
    </source>
</evidence>
<dbReference type="InterPro" id="IPR051048">
    <property type="entry name" value="Peptidase_S8/S53_subtilisin"/>
</dbReference>
<proteinExistence type="inferred from homology"/>
<dbReference type="EMBL" id="JAVIJF010000015">
    <property type="protein sequence ID" value="MDX8527002.1"/>
    <property type="molecule type" value="Genomic_DNA"/>
</dbReference>
<evidence type="ECO:0000259" key="6">
    <source>
        <dbReference type="Pfam" id="PF00082"/>
    </source>
</evidence>
<dbReference type="Gene3D" id="2.60.120.380">
    <property type="match status" value="1"/>
</dbReference>
<dbReference type="InterPro" id="IPR008979">
    <property type="entry name" value="Galactose-bd-like_sf"/>
</dbReference>
<dbReference type="SUPFAM" id="SSF52743">
    <property type="entry name" value="Subtilisin-like"/>
    <property type="match status" value="1"/>
</dbReference>
<dbReference type="InterPro" id="IPR023828">
    <property type="entry name" value="Peptidase_S8_Ser-AS"/>
</dbReference>
<evidence type="ECO:0000256" key="4">
    <source>
        <dbReference type="ARBA" id="ARBA00022825"/>
    </source>
</evidence>
<keyword evidence="4 5" id="KW-0720">Serine protease</keyword>
<protein>
    <submittedName>
        <fullName evidence="7">S8 family serine peptidase</fullName>
    </submittedName>
</protein>
<dbReference type="PROSITE" id="PS00137">
    <property type="entry name" value="SUBTILASE_HIS"/>
    <property type="match status" value="1"/>
</dbReference>
<comment type="similarity">
    <text evidence="1 5">Belongs to the peptidase S8 family.</text>
</comment>